<dbReference type="NCBIfam" id="TIGR03705">
    <property type="entry name" value="poly_P_kin"/>
    <property type="match status" value="1"/>
</dbReference>
<keyword evidence="5" id="KW-0418">Kinase</keyword>
<dbReference type="InterPro" id="IPR003414">
    <property type="entry name" value="PP_kinase"/>
</dbReference>
<dbReference type="Gene3D" id="3.30.1840.10">
    <property type="entry name" value="Polyphosphate kinase middle domain"/>
    <property type="match status" value="1"/>
</dbReference>
<evidence type="ECO:0000256" key="4">
    <source>
        <dbReference type="ARBA" id="ARBA00022741"/>
    </source>
</evidence>
<dbReference type="GO" id="GO:0006799">
    <property type="term" value="P:polyphosphate biosynthetic process"/>
    <property type="evidence" value="ECO:0007669"/>
    <property type="project" value="InterPro"/>
</dbReference>
<dbReference type="PANTHER" id="PTHR30218:SF0">
    <property type="entry name" value="POLYPHOSPHATE KINASE"/>
    <property type="match status" value="1"/>
</dbReference>
<evidence type="ECO:0000256" key="5">
    <source>
        <dbReference type="ARBA" id="ARBA00022777"/>
    </source>
</evidence>
<dbReference type="GO" id="GO:0046872">
    <property type="term" value="F:metal ion binding"/>
    <property type="evidence" value="ECO:0007669"/>
    <property type="project" value="UniProtKB-KW"/>
</dbReference>
<dbReference type="Pfam" id="PF17941">
    <property type="entry name" value="PP_kinase_C_1"/>
    <property type="match status" value="1"/>
</dbReference>
<dbReference type="Pfam" id="PF13090">
    <property type="entry name" value="PP_kinase_C"/>
    <property type="match status" value="1"/>
</dbReference>
<evidence type="ECO:0000256" key="7">
    <source>
        <dbReference type="ARBA" id="ARBA00022842"/>
    </source>
</evidence>
<dbReference type="InterPro" id="IPR036830">
    <property type="entry name" value="PP_kinase_middle_dom_sf"/>
</dbReference>
<dbReference type="InterPro" id="IPR041108">
    <property type="entry name" value="PP_kinase_C_1"/>
</dbReference>
<feature type="domain" description="Polyphosphate kinase middle" evidence="8">
    <location>
        <begin position="2"/>
        <end position="54"/>
    </location>
</feature>
<evidence type="ECO:0000259" key="10">
    <source>
        <dbReference type="Pfam" id="PF17941"/>
    </source>
</evidence>
<keyword evidence="4" id="KW-0547">Nucleotide-binding</keyword>
<protein>
    <submittedName>
        <fullName evidence="11">Unannotated protein</fullName>
    </submittedName>
</protein>
<keyword evidence="6" id="KW-0067">ATP-binding</keyword>
<dbReference type="AlphaFoldDB" id="A0A6J6F9E1"/>
<dbReference type="EMBL" id="CAEZSR010000182">
    <property type="protein sequence ID" value="CAB4585330.1"/>
    <property type="molecule type" value="Genomic_DNA"/>
</dbReference>
<dbReference type="SUPFAM" id="SSF56024">
    <property type="entry name" value="Phospholipase D/nuclease"/>
    <property type="match status" value="2"/>
</dbReference>
<sequence>MELRRRRFGRAVRLEVQSGMSAEMVELLVRELDLEPRDVSYHATMLDLTCLFQLAGLDRPDLKDTPWPPVTAGRIAAAEDAERSIFSVIRERPLLVHHPYESFSSSVESFIAQAADDPKVQSIKMTMYRAGGDSPIARSLMRAAERGVQVAVLVELKARFDEATNVTWAKTLERSGVHVVYGLVGLKTHAKCVMVVRNDDDGLRRYCHIGTGNYNSRTARIYEDVGFITCDPAVGADVTQLFNHLTGYSRTQQFETLLVAPREMRNQLVDLIEHESSYGPDGHIQAKLNSLQDPGIIEALYRASQQGTRIDLLVRGLCCLVPGVPGVSETIRVRSQLGRFLEHSRIVRFAHGNQGAGHPSRGEDQPLFLIGSADWMPRNLDKRIEVLVPVTHPKHQMWLDKVFEFTWADDVVRWELDAEGRWHRRGPQRFDEGDAQERFYRWVAATQRR</sequence>
<dbReference type="CDD" id="cd09165">
    <property type="entry name" value="PLDc_PaPPK1_C1_like"/>
    <property type="match status" value="1"/>
</dbReference>
<evidence type="ECO:0000313" key="11">
    <source>
        <dbReference type="EMBL" id="CAB4585330.1"/>
    </source>
</evidence>
<dbReference type="FunFam" id="3.30.870.10:FF:000001">
    <property type="entry name" value="Polyphosphate kinase"/>
    <property type="match status" value="1"/>
</dbReference>
<evidence type="ECO:0000256" key="1">
    <source>
        <dbReference type="ARBA" id="ARBA00022553"/>
    </source>
</evidence>
<dbReference type="Pfam" id="PF02503">
    <property type="entry name" value="PP_kinase"/>
    <property type="match status" value="1"/>
</dbReference>
<dbReference type="Gene3D" id="3.30.870.10">
    <property type="entry name" value="Endonuclease Chain A"/>
    <property type="match status" value="2"/>
</dbReference>
<dbReference type="SUPFAM" id="SSF143724">
    <property type="entry name" value="PHP14-like"/>
    <property type="match status" value="1"/>
</dbReference>
<dbReference type="GO" id="GO:0005524">
    <property type="term" value="F:ATP binding"/>
    <property type="evidence" value="ECO:0007669"/>
    <property type="project" value="UniProtKB-KW"/>
</dbReference>
<keyword evidence="1" id="KW-0597">Phosphoprotein</keyword>
<reference evidence="11" key="1">
    <citation type="submission" date="2020-05" db="EMBL/GenBank/DDBJ databases">
        <authorList>
            <person name="Chiriac C."/>
            <person name="Salcher M."/>
            <person name="Ghai R."/>
            <person name="Kavagutti S V."/>
        </authorList>
    </citation>
    <scope>NUCLEOTIDE SEQUENCE</scope>
</reference>
<organism evidence="11">
    <name type="scientific">freshwater metagenome</name>
    <dbReference type="NCBI Taxonomy" id="449393"/>
    <lineage>
        <taxon>unclassified sequences</taxon>
        <taxon>metagenomes</taxon>
        <taxon>ecological metagenomes</taxon>
    </lineage>
</organism>
<evidence type="ECO:0000259" key="9">
    <source>
        <dbReference type="Pfam" id="PF13090"/>
    </source>
</evidence>
<keyword evidence="2" id="KW-0808">Transferase</keyword>
<feature type="domain" description="Polyphosphate kinase C-terminal" evidence="9">
    <location>
        <begin position="257"/>
        <end position="435"/>
    </location>
</feature>
<proteinExistence type="predicted"/>
<name>A0A6J6F9E1_9ZZZZ</name>
<evidence type="ECO:0000259" key="8">
    <source>
        <dbReference type="Pfam" id="PF02503"/>
    </source>
</evidence>
<dbReference type="GO" id="GO:0009358">
    <property type="term" value="C:polyphosphate kinase complex"/>
    <property type="evidence" value="ECO:0007669"/>
    <property type="project" value="InterPro"/>
</dbReference>
<evidence type="ECO:0000256" key="6">
    <source>
        <dbReference type="ARBA" id="ARBA00022840"/>
    </source>
</evidence>
<keyword evidence="7" id="KW-0460">Magnesium</keyword>
<dbReference type="GO" id="GO:0008976">
    <property type="term" value="F:polyphosphate kinase activity"/>
    <property type="evidence" value="ECO:0007669"/>
    <property type="project" value="InterPro"/>
</dbReference>
<keyword evidence="3" id="KW-0479">Metal-binding</keyword>
<evidence type="ECO:0000256" key="2">
    <source>
        <dbReference type="ARBA" id="ARBA00022679"/>
    </source>
</evidence>
<dbReference type="InterPro" id="IPR025200">
    <property type="entry name" value="PPK_C_dom2"/>
</dbReference>
<accession>A0A6J6F9E1</accession>
<gene>
    <name evidence="11" type="ORF">UFOPK1493_03366</name>
</gene>
<dbReference type="InterPro" id="IPR024953">
    <property type="entry name" value="PP_kinase_middle"/>
</dbReference>
<dbReference type="PANTHER" id="PTHR30218">
    <property type="entry name" value="POLYPHOSPHATE KINASE"/>
    <property type="match status" value="1"/>
</dbReference>
<evidence type="ECO:0000256" key="3">
    <source>
        <dbReference type="ARBA" id="ARBA00022723"/>
    </source>
</evidence>
<feature type="domain" description="Polyphosphate kinase C-terminal" evidence="10">
    <location>
        <begin position="84"/>
        <end position="250"/>
    </location>
</feature>